<keyword evidence="2" id="KW-1185">Reference proteome</keyword>
<dbReference type="AlphaFoldDB" id="A0A0R3VYY7"/>
<dbReference type="WBParaSite" id="TASK_0000263101-mRNA-1">
    <property type="protein sequence ID" value="TASK_0000263101-mRNA-1"/>
    <property type="gene ID" value="TASK_0000263101"/>
</dbReference>
<accession>A0A0R3VYY7</accession>
<evidence type="ECO:0000313" key="1">
    <source>
        <dbReference type="EMBL" id="VDK25693.1"/>
    </source>
</evidence>
<evidence type="ECO:0000313" key="3">
    <source>
        <dbReference type="WBParaSite" id="TASK_0000263101-mRNA-1"/>
    </source>
</evidence>
<gene>
    <name evidence="1" type="ORF">TASK_LOCUS2632</name>
</gene>
<proteinExistence type="predicted"/>
<reference evidence="1 2" key="2">
    <citation type="submission" date="2018-11" db="EMBL/GenBank/DDBJ databases">
        <authorList>
            <consortium name="Pathogen Informatics"/>
        </authorList>
    </citation>
    <scope>NUCLEOTIDE SEQUENCE [LARGE SCALE GENOMIC DNA]</scope>
</reference>
<protein>
    <submittedName>
        <fullName evidence="1 3">Uncharacterized protein</fullName>
    </submittedName>
</protein>
<dbReference type="Proteomes" id="UP000282613">
    <property type="component" value="Unassembled WGS sequence"/>
</dbReference>
<evidence type="ECO:0000313" key="2">
    <source>
        <dbReference type="Proteomes" id="UP000282613"/>
    </source>
</evidence>
<reference evidence="3" key="1">
    <citation type="submission" date="2017-02" db="UniProtKB">
        <authorList>
            <consortium name="WormBaseParasite"/>
        </authorList>
    </citation>
    <scope>IDENTIFICATION</scope>
</reference>
<dbReference type="EMBL" id="UYRS01002273">
    <property type="protein sequence ID" value="VDK25693.1"/>
    <property type="molecule type" value="Genomic_DNA"/>
</dbReference>
<organism evidence="3">
    <name type="scientific">Taenia asiatica</name>
    <name type="common">Asian tapeworm</name>
    <dbReference type="NCBI Taxonomy" id="60517"/>
    <lineage>
        <taxon>Eukaryota</taxon>
        <taxon>Metazoa</taxon>
        <taxon>Spiralia</taxon>
        <taxon>Lophotrochozoa</taxon>
        <taxon>Platyhelminthes</taxon>
        <taxon>Cestoda</taxon>
        <taxon>Eucestoda</taxon>
        <taxon>Cyclophyllidea</taxon>
        <taxon>Taeniidae</taxon>
        <taxon>Taenia</taxon>
    </lineage>
</organism>
<sequence length="83" mass="9718">MPSPILRNARLILLRRRRYQGGTSNPSTNRLIEFFGRLLFLLDVRLFILGRLSIFQRNGRLEQIHYQFSSHLSICYHGGGEET</sequence>
<name>A0A0R3VYY7_TAEAS</name>